<evidence type="ECO:0000256" key="1">
    <source>
        <dbReference type="SAM" id="MobiDB-lite"/>
    </source>
</evidence>
<gene>
    <name evidence="2" type="ORF">CYCCA115_LOCUS15992</name>
</gene>
<keyword evidence="3" id="KW-1185">Reference proteome</keyword>
<feature type="compositionally biased region" description="Polar residues" evidence="1">
    <location>
        <begin position="1"/>
        <end position="27"/>
    </location>
</feature>
<feature type="region of interest" description="Disordered" evidence="1">
    <location>
        <begin position="1"/>
        <end position="31"/>
    </location>
</feature>
<organism evidence="2 3">
    <name type="scientific">Cylindrotheca closterium</name>
    <dbReference type="NCBI Taxonomy" id="2856"/>
    <lineage>
        <taxon>Eukaryota</taxon>
        <taxon>Sar</taxon>
        <taxon>Stramenopiles</taxon>
        <taxon>Ochrophyta</taxon>
        <taxon>Bacillariophyta</taxon>
        <taxon>Bacillariophyceae</taxon>
        <taxon>Bacillariophycidae</taxon>
        <taxon>Bacillariales</taxon>
        <taxon>Bacillariaceae</taxon>
        <taxon>Cylindrotheca</taxon>
    </lineage>
</organism>
<dbReference type="AlphaFoldDB" id="A0AAD2G061"/>
<reference evidence="2" key="1">
    <citation type="submission" date="2023-08" db="EMBL/GenBank/DDBJ databases">
        <authorList>
            <person name="Audoor S."/>
            <person name="Bilcke G."/>
        </authorList>
    </citation>
    <scope>NUCLEOTIDE SEQUENCE</scope>
</reference>
<evidence type="ECO:0000313" key="2">
    <source>
        <dbReference type="EMBL" id="CAJ1955936.1"/>
    </source>
</evidence>
<dbReference type="EMBL" id="CAKOGP040001903">
    <property type="protein sequence ID" value="CAJ1955936.1"/>
    <property type="molecule type" value="Genomic_DNA"/>
</dbReference>
<evidence type="ECO:0000313" key="3">
    <source>
        <dbReference type="Proteomes" id="UP001295423"/>
    </source>
</evidence>
<proteinExistence type="predicted"/>
<accession>A0AAD2G061</accession>
<name>A0AAD2G061_9STRA</name>
<dbReference type="Proteomes" id="UP001295423">
    <property type="component" value="Unassembled WGS sequence"/>
</dbReference>
<protein>
    <submittedName>
        <fullName evidence="2">Uncharacterized protein</fullName>
    </submittedName>
</protein>
<comment type="caution">
    <text evidence="2">The sequence shown here is derived from an EMBL/GenBank/DDBJ whole genome shotgun (WGS) entry which is preliminary data.</text>
</comment>
<sequence>MPTADVTSSCSLPAQQRQQSLRGNPSASRRMDDESLLNFLSSFPPPPPPPPLALSATTIMPFGGGGGRDLVAILDEALELIYDTTSEMNDPCFRRLLDQQQNVLGPSQ</sequence>